<accession>A0A9P5X591</accession>
<reference evidence="2" key="1">
    <citation type="submission" date="2020-11" db="EMBL/GenBank/DDBJ databases">
        <authorList>
            <consortium name="DOE Joint Genome Institute"/>
            <person name="Ahrendt S."/>
            <person name="Riley R."/>
            <person name="Andreopoulos W."/>
            <person name="Labutti K."/>
            <person name="Pangilinan J."/>
            <person name="Ruiz-Duenas F.J."/>
            <person name="Barrasa J.M."/>
            <person name="Sanchez-Garcia M."/>
            <person name="Camarero S."/>
            <person name="Miyauchi S."/>
            <person name="Serrano A."/>
            <person name="Linde D."/>
            <person name="Babiker R."/>
            <person name="Drula E."/>
            <person name="Ayuso-Fernandez I."/>
            <person name="Pacheco R."/>
            <person name="Padilla G."/>
            <person name="Ferreira P."/>
            <person name="Barriuso J."/>
            <person name="Kellner H."/>
            <person name="Castanera R."/>
            <person name="Alfaro M."/>
            <person name="Ramirez L."/>
            <person name="Pisabarro A.G."/>
            <person name="Kuo A."/>
            <person name="Tritt A."/>
            <person name="Lipzen A."/>
            <person name="He G."/>
            <person name="Yan M."/>
            <person name="Ng V."/>
            <person name="Cullen D."/>
            <person name="Martin F."/>
            <person name="Rosso M.-N."/>
            <person name="Henrissat B."/>
            <person name="Hibbett D."/>
            <person name="Martinez A.T."/>
            <person name="Grigoriev I.V."/>
        </authorList>
    </citation>
    <scope>NUCLEOTIDE SEQUENCE</scope>
    <source>
        <strain evidence="2">MF-IS2</strain>
    </source>
</reference>
<feature type="compositionally biased region" description="Low complexity" evidence="1">
    <location>
        <begin position="37"/>
        <end position="50"/>
    </location>
</feature>
<dbReference type="EMBL" id="MU151349">
    <property type="protein sequence ID" value="KAF9444752.1"/>
    <property type="molecule type" value="Genomic_DNA"/>
</dbReference>
<dbReference type="AlphaFoldDB" id="A0A9P5X591"/>
<feature type="region of interest" description="Disordered" evidence="1">
    <location>
        <begin position="1"/>
        <end position="53"/>
    </location>
</feature>
<keyword evidence="3" id="KW-1185">Reference proteome</keyword>
<organism evidence="2 3">
    <name type="scientific">Macrolepiota fuliginosa MF-IS2</name>
    <dbReference type="NCBI Taxonomy" id="1400762"/>
    <lineage>
        <taxon>Eukaryota</taxon>
        <taxon>Fungi</taxon>
        <taxon>Dikarya</taxon>
        <taxon>Basidiomycota</taxon>
        <taxon>Agaricomycotina</taxon>
        <taxon>Agaricomycetes</taxon>
        <taxon>Agaricomycetidae</taxon>
        <taxon>Agaricales</taxon>
        <taxon>Agaricineae</taxon>
        <taxon>Agaricaceae</taxon>
        <taxon>Macrolepiota</taxon>
    </lineage>
</organism>
<evidence type="ECO:0000313" key="3">
    <source>
        <dbReference type="Proteomes" id="UP000807342"/>
    </source>
</evidence>
<protein>
    <submittedName>
        <fullName evidence="2">Uncharacterized protein</fullName>
    </submittedName>
</protein>
<comment type="caution">
    <text evidence="2">The sequence shown here is derived from an EMBL/GenBank/DDBJ whole genome shotgun (WGS) entry which is preliminary data.</text>
</comment>
<feature type="compositionally biased region" description="Polar residues" evidence="1">
    <location>
        <begin position="1"/>
        <end position="36"/>
    </location>
</feature>
<gene>
    <name evidence="2" type="ORF">P691DRAFT_307061</name>
</gene>
<evidence type="ECO:0000256" key="1">
    <source>
        <dbReference type="SAM" id="MobiDB-lite"/>
    </source>
</evidence>
<name>A0A9P5X591_9AGAR</name>
<proteinExistence type="predicted"/>
<evidence type="ECO:0000313" key="2">
    <source>
        <dbReference type="EMBL" id="KAF9444752.1"/>
    </source>
</evidence>
<sequence length="94" mass="10530">MLRSSATSPLHQKNSMHLPSRLSCNLNPMDTATTRPSQLSHRSSTSISRPSPVPVEDEFKVTCFYRWHIDAVLYDLNPPKVTTHCGLKVLKGDP</sequence>
<dbReference type="OrthoDB" id="2999138at2759"/>
<dbReference type="Proteomes" id="UP000807342">
    <property type="component" value="Unassembled WGS sequence"/>
</dbReference>